<gene>
    <name evidence="3" type="ORF">IAD42_06770</name>
</gene>
<evidence type="ECO:0000313" key="3">
    <source>
        <dbReference type="EMBL" id="HIS97660.1"/>
    </source>
</evidence>
<dbReference type="PANTHER" id="PTHR42730:SF1">
    <property type="entry name" value="2-OXOGLUTARATE SYNTHASE SUBUNIT KORC"/>
    <property type="match status" value="1"/>
</dbReference>
<evidence type="ECO:0000256" key="1">
    <source>
        <dbReference type="ARBA" id="ARBA00023002"/>
    </source>
</evidence>
<protein>
    <submittedName>
        <fullName evidence="3">2-oxoacid:acceptor oxidoreductase family protein</fullName>
    </submittedName>
</protein>
<dbReference type="Pfam" id="PF01558">
    <property type="entry name" value="POR"/>
    <property type="match status" value="1"/>
</dbReference>
<dbReference type="PANTHER" id="PTHR42730">
    <property type="entry name" value="2-OXOGLUTARATE SYNTHASE SUBUNIT KORC"/>
    <property type="match status" value="1"/>
</dbReference>
<dbReference type="InterPro" id="IPR052554">
    <property type="entry name" value="2-oxoglutarate_synth_KorC"/>
</dbReference>
<dbReference type="Proteomes" id="UP000886876">
    <property type="component" value="Unassembled WGS sequence"/>
</dbReference>
<proteinExistence type="predicted"/>
<comment type="caution">
    <text evidence="3">The sequence shown here is derived from an EMBL/GenBank/DDBJ whole genome shotgun (WGS) entry which is preliminary data.</text>
</comment>
<keyword evidence="1" id="KW-0560">Oxidoreductase</keyword>
<name>A0A9D1K8I6_9FIRM</name>
<dbReference type="SUPFAM" id="SSF53323">
    <property type="entry name" value="Pyruvate-ferredoxin oxidoreductase, PFOR, domain III"/>
    <property type="match status" value="1"/>
</dbReference>
<sequence length="183" mass="19745">MIKEFVFSGFGGQGVLTAGTLLANTGALNDLEVSWIPSYGSEMRGGTANCVVKIGDEEVPSPFAKRIDVLVAMNRPSLDKFAGMVRRQTGIIIVNSSVVHDIPEYEDVTVIPVPMMEITLKHENERGSNIVAVGAAVGASGIMSREMMIEGIEAYFSKYGKANAKNIAVFNEGYDLVRKELAK</sequence>
<reference evidence="3" key="1">
    <citation type="submission" date="2020-10" db="EMBL/GenBank/DDBJ databases">
        <authorList>
            <person name="Gilroy R."/>
        </authorList>
    </citation>
    <scope>NUCLEOTIDE SEQUENCE</scope>
    <source>
        <strain evidence="3">ChiHecec3B27-6122</strain>
    </source>
</reference>
<accession>A0A9D1K8I6</accession>
<dbReference type="InterPro" id="IPR019752">
    <property type="entry name" value="Pyrv/ketoisovalerate_OxRed_cat"/>
</dbReference>
<dbReference type="EMBL" id="DVJS01000169">
    <property type="protein sequence ID" value="HIS97660.1"/>
    <property type="molecule type" value="Genomic_DNA"/>
</dbReference>
<dbReference type="AlphaFoldDB" id="A0A9D1K8I6"/>
<feature type="domain" description="Pyruvate/ketoisovalerate oxidoreductase catalytic" evidence="2">
    <location>
        <begin position="11"/>
        <end position="175"/>
    </location>
</feature>
<organism evidence="3 4">
    <name type="scientific">Candidatus Scatomorpha pullistercoris</name>
    <dbReference type="NCBI Taxonomy" id="2840929"/>
    <lineage>
        <taxon>Bacteria</taxon>
        <taxon>Bacillati</taxon>
        <taxon>Bacillota</taxon>
        <taxon>Clostridia</taxon>
        <taxon>Eubacteriales</taxon>
        <taxon>Candidatus Scatomorpha</taxon>
    </lineage>
</organism>
<evidence type="ECO:0000259" key="2">
    <source>
        <dbReference type="Pfam" id="PF01558"/>
    </source>
</evidence>
<dbReference type="InterPro" id="IPR002869">
    <property type="entry name" value="Pyrv_flavodox_OxRed_cen"/>
</dbReference>
<reference evidence="3" key="2">
    <citation type="journal article" date="2021" name="PeerJ">
        <title>Extensive microbial diversity within the chicken gut microbiome revealed by metagenomics and culture.</title>
        <authorList>
            <person name="Gilroy R."/>
            <person name="Ravi A."/>
            <person name="Getino M."/>
            <person name="Pursley I."/>
            <person name="Horton D.L."/>
            <person name="Alikhan N.F."/>
            <person name="Baker D."/>
            <person name="Gharbi K."/>
            <person name="Hall N."/>
            <person name="Watson M."/>
            <person name="Adriaenssens E.M."/>
            <person name="Foster-Nyarko E."/>
            <person name="Jarju S."/>
            <person name="Secka A."/>
            <person name="Antonio M."/>
            <person name="Oren A."/>
            <person name="Chaudhuri R.R."/>
            <person name="La Ragione R."/>
            <person name="Hildebrand F."/>
            <person name="Pallen M.J."/>
        </authorList>
    </citation>
    <scope>NUCLEOTIDE SEQUENCE</scope>
    <source>
        <strain evidence="3">ChiHecec3B27-6122</strain>
    </source>
</reference>
<dbReference type="GO" id="GO:0016903">
    <property type="term" value="F:oxidoreductase activity, acting on the aldehyde or oxo group of donors"/>
    <property type="evidence" value="ECO:0007669"/>
    <property type="project" value="InterPro"/>
</dbReference>
<dbReference type="Gene3D" id="3.40.920.10">
    <property type="entry name" value="Pyruvate-ferredoxin oxidoreductase, PFOR, domain III"/>
    <property type="match status" value="1"/>
</dbReference>
<evidence type="ECO:0000313" key="4">
    <source>
        <dbReference type="Proteomes" id="UP000886876"/>
    </source>
</evidence>